<feature type="compositionally biased region" description="Basic residues" evidence="1">
    <location>
        <begin position="1"/>
        <end position="26"/>
    </location>
</feature>
<organism evidence="2 3">
    <name type="scientific">Salinispora arenicola</name>
    <dbReference type="NCBI Taxonomy" id="168697"/>
    <lineage>
        <taxon>Bacteria</taxon>
        <taxon>Bacillati</taxon>
        <taxon>Actinomycetota</taxon>
        <taxon>Actinomycetes</taxon>
        <taxon>Micromonosporales</taxon>
        <taxon>Micromonosporaceae</taxon>
        <taxon>Salinispora</taxon>
    </lineage>
</organism>
<evidence type="ECO:0008006" key="4">
    <source>
        <dbReference type="Google" id="ProtNLM"/>
    </source>
</evidence>
<comment type="caution">
    <text evidence="2">The sequence shown here is derived from an EMBL/GenBank/DDBJ whole genome shotgun (WGS) entry which is preliminary data.</text>
</comment>
<sequence>MTVALPRRRVGCLRGRRRARRRASCRRGHEPPIRRASRQHGSSAPSPTASVTSTTTPQQQILDTYISMQRAFLKASESANPDDPGLPRYTAGTALKRLRDGLTSMRQEGLRGRGEAILHPKVESFQPADAPTKARVRDCMDTSKTERYKANGDPYKDTPGGLRLVIADLERVDGAWKVTGLGVHEVGSCKLESS</sequence>
<dbReference type="Proteomes" id="UP000315983">
    <property type="component" value="Unassembled WGS sequence"/>
</dbReference>
<dbReference type="AlphaFoldDB" id="A0A542XQK4"/>
<dbReference type="EMBL" id="VFOL01000001">
    <property type="protein sequence ID" value="TQL38119.1"/>
    <property type="molecule type" value="Genomic_DNA"/>
</dbReference>
<feature type="compositionally biased region" description="Low complexity" evidence="1">
    <location>
        <begin position="42"/>
        <end position="58"/>
    </location>
</feature>
<gene>
    <name evidence="2" type="ORF">FB564_3299</name>
</gene>
<accession>A0A542XQK4</accession>
<proteinExistence type="predicted"/>
<evidence type="ECO:0000313" key="3">
    <source>
        <dbReference type="Proteomes" id="UP000315983"/>
    </source>
</evidence>
<protein>
    <recommendedName>
        <fullName evidence="4">Mce-associated membrane protein</fullName>
    </recommendedName>
</protein>
<evidence type="ECO:0000313" key="2">
    <source>
        <dbReference type="EMBL" id="TQL38119.1"/>
    </source>
</evidence>
<name>A0A542XQK4_SALAC</name>
<reference evidence="2 3" key="1">
    <citation type="submission" date="2019-06" db="EMBL/GenBank/DDBJ databases">
        <title>Sequencing the genomes of 1000 actinobacteria strains.</title>
        <authorList>
            <person name="Klenk H.-P."/>
        </authorList>
    </citation>
    <scope>NUCLEOTIDE SEQUENCE [LARGE SCALE GENOMIC DNA]</scope>
    <source>
        <strain evidence="2 3">DSM 44819</strain>
    </source>
</reference>
<feature type="region of interest" description="Disordered" evidence="1">
    <location>
        <begin position="1"/>
        <end position="58"/>
    </location>
</feature>
<evidence type="ECO:0000256" key="1">
    <source>
        <dbReference type="SAM" id="MobiDB-lite"/>
    </source>
</evidence>